<protein>
    <submittedName>
        <fullName evidence="1 2">DNA polymerase III subunit</fullName>
    </submittedName>
</protein>
<dbReference type="RefSeq" id="WP_003649402.1">
    <property type="nucleotide sequence ID" value="NZ_CABHMU010000023.1"/>
</dbReference>
<dbReference type="Gene3D" id="3.40.50.300">
    <property type="entry name" value="P-loop containing nucleotide triphosphate hydrolases"/>
    <property type="match status" value="1"/>
</dbReference>
<dbReference type="InterPro" id="IPR050238">
    <property type="entry name" value="DNA_Rep/Repair_Clamp_Loader"/>
</dbReference>
<evidence type="ECO:0000313" key="1">
    <source>
        <dbReference type="EMBL" id="PKZ90842.1"/>
    </source>
</evidence>
<name>A0A1V3Y1T3_LACGS</name>
<dbReference type="SUPFAM" id="SSF52540">
    <property type="entry name" value="P-loop containing nucleoside triphosphate hydrolases"/>
    <property type="match status" value="1"/>
</dbReference>
<dbReference type="EMBL" id="CP071801">
    <property type="protein sequence ID" value="QTD66096.1"/>
    <property type="molecule type" value="Genomic_DNA"/>
</dbReference>
<reference evidence="1 3" key="1">
    <citation type="submission" date="2017-12" db="EMBL/GenBank/DDBJ databases">
        <title>Phylogenetic diversity of female urinary microbiome.</title>
        <authorList>
            <person name="Thomas-White K."/>
            <person name="Wolfe A.J."/>
        </authorList>
    </citation>
    <scope>NUCLEOTIDE SEQUENCE [LARGE SCALE GENOMIC DNA]</scope>
    <source>
        <strain evidence="1 3">UMB0099</strain>
    </source>
</reference>
<dbReference type="EMBL" id="PKKC01000002">
    <property type="protein sequence ID" value="PKZ90842.1"/>
    <property type="molecule type" value="Genomic_DNA"/>
</dbReference>
<dbReference type="Proteomes" id="UP000663932">
    <property type="component" value="Chromosome"/>
</dbReference>
<evidence type="ECO:0000313" key="3">
    <source>
        <dbReference type="Proteomes" id="UP000234740"/>
    </source>
</evidence>
<sequence length="285" mass="32229">MIDLKNIGQKQTDLLRDAYLNKKVAHSYLFVDPMQKKGLNTAYWLACLFNCTGENKPDGTCNNCQRILDGNHPDVFLVKLEGKQTLSIDQIRPLKEELAKSPVEGKRRFFIIENAEKLTLAASNALLNLLEEPVAPVVTILITNNENQILPTVKSRTQILNFSDEKIDSKRAQLLEYGLTDEEIDDLGDTAKLEEESKYLFQELLEQNDLALVRVSQISGLATKPASQKFVFYQLKTLAMKSLAAGEKLRKSAFLLELLMTADKMRASNVSFHNTLDYLVLSFER</sequence>
<dbReference type="Proteomes" id="UP000234740">
    <property type="component" value="Unassembled WGS sequence"/>
</dbReference>
<dbReference type="GeneID" id="48924391"/>
<dbReference type="GO" id="GO:0006261">
    <property type="term" value="P:DNA-templated DNA replication"/>
    <property type="evidence" value="ECO:0007669"/>
    <property type="project" value="TreeGrafter"/>
</dbReference>
<dbReference type="AlphaFoldDB" id="A0A1V3Y1T3"/>
<evidence type="ECO:0000313" key="2">
    <source>
        <dbReference type="EMBL" id="QTD66096.1"/>
    </source>
</evidence>
<dbReference type="Pfam" id="PF13177">
    <property type="entry name" value="DNA_pol3_delta2"/>
    <property type="match status" value="1"/>
</dbReference>
<gene>
    <name evidence="1" type="ORF">CYJ86_06960</name>
    <name evidence="2" type="ORF">J3E67_000396</name>
</gene>
<dbReference type="InterPro" id="IPR027417">
    <property type="entry name" value="P-loop_NTPase"/>
</dbReference>
<accession>A0A1V3Y1T3</accession>
<proteinExistence type="predicted"/>
<reference evidence="2" key="2">
    <citation type="submission" date="2021-03" db="EMBL/GenBank/DDBJ databases">
        <title>Whole genome sequence of Lactobacillus gasseri HL75.</title>
        <authorList>
            <person name="Kim J.-M."/>
            <person name="Chung S.H."/>
            <person name="Kim J.-S."/>
        </authorList>
    </citation>
    <scope>NUCLEOTIDE SEQUENCE</scope>
    <source>
        <strain evidence="2">HL75</strain>
    </source>
</reference>
<dbReference type="PANTHER" id="PTHR11669">
    <property type="entry name" value="REPLICATION FACTOR C / DNA POLYMERASE III GAMMA-TAU SUBUNIT"/>
    <property type="match status" value="1"/>
</dbReference>
<organism evidence="1 3">
    <name type="scientific">Lactobacillus gasseri</name>
    <dbReference type="NCBI Taxonomy" id="1596"/>
    <lineage>
        <taxon>Bacteria</taxon>
        <taxon>Bacillati</taxon>
        <taxon>Bacillota</taxon>
        <taxon>Bacilli</taxon>
        <taxon>Lactobacillales</taxon>
        <taxon>Lactobacillaceae</taxon>
        <taxon>Lactobacillus</taxon>
    </lineage>
</organism>
<dbReference type="PANTHER" id="PTHR11669:SF8">
    <property type="entry name" value="DNA POLYMERASE III SUBUNIT DELTA"/>
    <property type="match status" value="1"/>
</dbReference>